<proteinExistence type="predicted"/>
<dbReference type="PROSITE" id="PS51844">
    <property type="entry name" value="SH3_LIKE"/>
    <property type="match status" value="1"/>
</dbReference>
<keyword evidence="2" id="KW-0067">ATP-binding</keyword>
<keyword evidence="3" id="KW-0812">Transmembrane</keyword>
<feature type="domain" description="Myosin N-terminal SH3-like" evidence="4">
    <location>
        <begin position="219"/>
        <end position="270"/>
    </location>
</feature>
<dbReference type="SUPFAM" id="SSF50084">
    <property type="entry name" value="Myosin S1 fragment, N-terminal domain"/>
    <property type="match status" value="1"/>
</dbReference>
<reference evidence="5 6" key="1">
    <citation type="submission" date="2019-08" db="EMBL/GenBank/DDBJ databases">
        <title>A chromosome-level genome assembly, high-density linkage maps, and genome scans reveal the genomic architecture of hybrid incompatibilities underlying speciation via character displacement in darters (Percidae: Etheostominae).</title>
        <authorList>
            <person name="Moran R.L."/>
            <person name="Catchen J.M."/>
            <person name="Fuller R.C."/>
        </authorList>
    </citation>
    <scope>NUCLEOTIDE SEQUENCE [LARGE SCALE GENOMIC DNA]</scope>
    <source>
        <strain evidence="5">EspeVRDwgs_2016</strain>
        <tissue evidence="5">Muscle</tissue>
    </source>
</reference>
<accession>A0A5J5CU31</accession>
<organism evidence="5 6">
    <name type="scientific">Etheostoma spectabile</name>
    <name type="common">orangethroat darter</name>
    <dbReference type="NCBI Taxonomy" id="54343"/>
    <lineage>
        <taxon>Eukaryota</taxon>
        <taxon>Metazoa</taxon>
        <taxon>Chordata</taxon>
        <taxon>Craniata</taxon>
        <taxon>Vertebrata</taxon>
        <taxon>Euteleostomi</taxon>
        <taxon>Actinopterygii</taxon>
        <taxon>Neopterygii</taxon>
        <taxon>Teleostei</taxon>
        <taxon>Neoteleostei</taxon>
        <taxon>Acanthomorphata</taxon>
        <taxon>Eupercaria</taxon>
        <taxon>Perciformes</taxon>
        <taxon>Percoidei</taxon>
        <taxon>Percidae</taxon>
        <taxon>Etheostomatinae</taxon>
        <taxon>Etheostoma</taxon>
    </lineage>
</organism>
<dbReference type="InterPro" id="IPR008989">
    <property type="entry name" value="Myosin_S1_N"/>
</dbReference>
<dbReference type="AlphaFoldDB" id="A0A5J5CU31"/>
<dbReference type="Gene3D" id="2.30.30.360">
    <property type="entry name" value="Myosin S1 fragment, N-terminal"/>
    <property type="match status" value="1"/>
</dbReference>
<dbReference type="InterPro" id="IPR004009">
    <property type="entry name" value="SH3_Myosin"/>
</dbReference>
<keyword evidence="1" id="KW-0547">Nucleotide-binding</keyword>
<name>A0A5J5CU31_9PERO</name>
<dbReference type="EMBL" id="VOFY01000015">
    <property type="protein sequence ID" value="KAA8585247.1"/>
    <property type="molecule type" value="Genomic_DNA"/>
</dbReference>
<evidence type="ECO:0000256" key="2">
    <source>
        <dbReference type="ARBA" id="ARBA00022840"/>
    </source>
</evidence>
<comment type="caution">
    <text evidence="5">The sequence shown here is derived from an EMBL/GenBank/DDBJ whole genome shotgun (WGS) entry which is preliminary data.</text>
</comment>
<feature type="transmembrane region" description="Helical" evidence="3">
    <location>
        <begin position="12"/>
        <end position="35"/>
    </location>
</feature>
<keyword evidence="3" id="KW-1133">Transmembrane helix</keyword>
<evidence type="ECO:0000256" key="1">
    <source>
        <dbReference type="ARBA" id="ARBA00022741"/>
    </source>
</evidence>
<sequence length="325" mass="36164">MILGLLCPSLTFWSLVFIIIFILILINVNLIRVGLFGKLSQLTARDIEHLMSLLSFYCLRCSFIDSHGVSCQSISLLQFGIQQNTVQKKGPPGYQLLKTGQSKLHVYVLWEERVPAVHPDGSLRQGQVTHKAEIERPDAWVLSNRKSSESTDAQLHFDDALRGQEGIREPVAMAPPRQTCHISVAIMSTDAEMEAYGPAAIYLRKPERERIEAQTAPFDAKTAFFVADPDNMYSKGKLIKREGGKATVETLALEGKESKALLITTNPYDYHMISQGEITVKSINDVEEFIATDDPLSPFVLLESFPSAAGMCEPSQPERSSLHLD</sequence>
<protein>
    <recommendedName>
        <fullName evidence="4">Myosin N-terminal SH3-like domain-containing protein</fullName>
    </recommendedName>
</protein>
<dbReference type="GO" id="GO:0016459">
    <property type="term" value="C:myosin complex"/>
    <property type="evidence" value="ECO:0007669"/>
    <property type="project" value="InterPro"/>
</dbReference>
<dbReference type="GO" id="GO:0005524">
    <property type="term" value="F:ATP binding"/>
    <property type="evidence" value="ECO:0007669"/>
    <property type="project" value="UniProtKB-KW"/>
</dbReference>
<evidence type="ECO:0000313" key="6">
    <source>
        <dbReference type="Proteomes" id="UP000327493"/>
    </source>
</evidence>
<keyword evidence="6" id="KW-1185">Reference proteome</keyword>
<evidence type="ECO:0000313" key="5">
    <source>
        <dbReference type="EMBL" id="KAA8585247.1"/>
    </source>
</evidence>
<dbReference type="GO" id="GO:0003774">
    <property type="term" value="F:cytoskeletal motor activity"/>
    <property type="evidence" value="ECO:0007669"/>
    <property type="project" value="InterPro"/>
</dbReference>
<gene>
    <name evidence="5" type="ORF">FQN60_003941</name>
</gene>
<keyword evidence="3" id="KW-0472">Membrane</keyword>
<evidence type="ECO:0000256" key="3">
    <source>
        <dbReference type="SAM" id="Phobius"/>
    </source>
</evidence>
<evidence type="ECO:0000259" key="4">
    <source>
        <dbReference type="PROSITE" id="PS51844"/>
    </source>
</evidence>
<dbReference type="Pfam" id="PF02736">
    <property type="entry name" value="Myosin_N"/>
    <property type="match status" value="1"/>
</dbReference>
<dbReference type="GO" id="GO:0051015">
    <property type="term" value="F:actin filament binding"/>
    <property type="evidence" value="ECO:0007669"/>
    <property type="project" value="InterPro"/>
</dbReference>
<dbReference type="Proteomes" id="UP000327493">
    <property type="component" value="Chromosome 15"/>
</dbReference>